<name>A0A9N8EV44_9STRA</name>
<keyword evidence="4" id="KW-0472">Membrane</keyword>
<dbReference type="OrthoDB" id="10056896at2759"/>
<gene>
    <name evidence="5" type="ORF">SEMRO_2307_G322760.1</name>
</gene>
<keyword evidence="4" id="KW-1133">Transmembrane helix</keyword>
<keyword evidence="4" id="KW-0812">Transmembrane</keyword>
<protein>
    <submittedName>
        <fullName evidence="5">Amino-acid ABC transporter-binding protein YhdW</fullName>
    </submittedName>
</protein>
<keyword evidence="2" id="KW-0813">Transport</keyword>
<feature type="transmembrane region" description="Helical" evidence="4">
    <location>
        <begin position="78"/>
        <end position="102"/>
    </location>
</feature>
<dbReference type="PANTHER" id="PTHR30085:SF6">
    <property type="entry name" value="ABC TRANSPORTER GLUTAMINE-BINDING PROTEIN GLNH"/>
    <property type="match status" value="1"/>
</dbReference>
<dbReference type="Proteomes" id="UP001153069">
    <property type="component" value="Unassembled WGS sequence"/>
</dbReference>
<evidence type="ECO:0000313" key="5">
    <source>
        <dbReference type="EMBL" id="CAB9528742.1"/>
    </source>
</evidence>
<evidence type="ECO:0000256" key="1">
    <source>
        <dbReference type="ARBA" id="ARBA00010333"/>
    </source>
</evidence>
<proteinExistence type="inferred from homology"/>
<dbReference type="SUPFAM" id="SSF53850">
    <property type="entry name" value="Periplasmic binding protein-like II"/>
    <property type="match status" value="2"/>
</dbReference>
<evidence type="ECO:0000256" key="3">
    <source>
        <dbReference type="ARBA" id="ARBA00022729"/>
    </source>
</evidence>
<dbReference type="Gene3D" id="3.40.190.10">
    <property type="entry name" value="Periplasmic binding protein-like II"/>
    <property type="match status" value="2"/>
</dbReference>
<keyword evidence="3" id="KW-0732">Signal</keyword>
<accession>A0A9N8EV44</accession>
<evidence type="ECO:0000256" key="2">
    <source>
        <dbReference type="ARBA" id="ARBA00022448"/>
    </source>
</evidence>
<dbReference type="PANTHER" id="PTHR30085">
    <property type="entry name" value="AMINO ACID ABC TRANSPORTER PERMEASE"/>
    <property type="match status" value="1"/>
</dbReference>
<reference evidence="5" key="1">
    <citation type="submission" date="2020-06" db="EMBL/GenBank/DDBJ databases">
        <authorList>
            <consortium name="Plant Systems Biology data submission"/>
        </authorList>
    </citation>
    <scope>NUCLEOTIDE SEQUENCE</scope>
    <source>
        <strain evidence="5">D6</strain>
    </source>
</reference>
<keyword evidence="6" id="KW-1185">Reference proteome</keyword>
<evidence type="ECO:0000256" key="4">
    <source>
        <dbReference type="SAM" id="Phobius"/>
    </source>
</evidence>
<sequence length="689" mass="75149">MSRINVLPGSYAVHGPDFRTSSGNGSSSSLQFPLNTVPNDSSYLVEATLVVEDPSDSNRDDAVIIEARPATKNLPKRTMALIIAGMAVIIIGLVAGLVVGVGKDPNSVANIPTFDDEEGLEEIVTAVSKQPTLHRVRERGFLRCGITGNRQLVGFFADLLLSAQNNSLVQNASMSIGVADIQGSPRFFQSYCDAIAAGIFGDSTKSEVVDTNPRERFQQLSNHSIDVLISEIAVNMKQDIYEPNADNGLSFATPFKYSGIVLTGLASHVQCANSNAHALSSCSDIKICIRMDYVYRNELDLLLPKSQIVHVEDPFMVFTNFTGGSCNVIADGQDQRLALRLLGFTGDLAVSERMYSPIWTSLVTLDGDPEWADFANAITLALLAAEQRGITRETADQIGQTSLFGPEYENMFIDAVEAHGNFGEIFDLGLPRTRREYANNGTTGLLASAALGDVEQPISREQGGPQKNATLEMVAARGFLNCGVRGGRPGFASYNSTSSEWRGFDVDFCIALSASIFEGDTSKIHFNNAVTMSGGFGMLRSGTVDVFAGALWTIENDVREMSTGAGYTFTQPYFYGPVGDVRFDENLCLATRQDDALWSAYVYWTAQAVVYAEEKNIAKGTSSKMPLVYSFGDDFQRMFRDAIHAIGNYDEAYTRNLVNMLPRGERNMLNLPQNDNPLRYIPPGFPREV</sequence>
<organism evidence="5 6">
    <name type="scientific">Seminavis robusta</name>
    <dbReference type="NCBI Taxonomy" id="568900"/>
    <lineage>
        <taxon>Eukaryota</taxon>
        <taxon>Sar</taxon>
        <taxon>Stramenopiles</taxon>
        <taxon>Ochrophyta</taxon>
        <taxon>Bacillariophyta</taxon>
        <taxon>Bacillariophyceae</taxon>
        <taxon>Bacillariophycidae</taxon>
        <taxon>Naviculales</taxon>
        <taxon>Naviculaceae</taxon>
        <taxon>Seminavis</taxon>
    </lineage>
</organism>
<evidence type="ECO:0000313" key="6">
    <source>
        <dbReference type="Proteomes" id="UP001153069"/>
    </source>
</evidence>
<dbReference type="InterPro" id="IPR051455">
    <property type="entry name" value="Bact_solute-bind_prot3"/>
</dbReference>
<comment type="caution">
    <text evidence="5">The sequence shown here is derived from an EMBL/GenBank/DDBJ whole genome shotgun (WGS) entry which is preliminary data.</text>
</comment>
<dbReference type="AlphaFoldDB" id="A0A9N8EV44"/>
<dbReference type="EMBL" id="CAICTM010002305">
    <property type="protein sequence ID" value="CAB9528742.1"/>
    <property type="molecule type" value="Genomic_DNA"/>
</dbReference>
<comment type="similarity">
    <text evidence="1">Belongs to the bacterial solute-binding protein 3 family.</text>
</comment>
<dbReference type="GO" id="GO:0006865">
    <property type="term" value="P:amino acid transport"/>
    <property type="evidence" value="ECO:0007669"/>
    <property type="project" value="TreeGrafter"/>
</dbReference>